<evidence type="ECO:0000313" key="3">
    <source>
        <dbReference type="EMBL" id="KAF9472950.1"/>
    </source>
</evidence>
<dbReference type="AlphaFoldDB" id="A0A9P5YQM4"/>
<dbReference type="InterPro" id="IPR052479">
    <property type="entry name" value="GPI-anchor_Adhesion_Reg"/>
</dbReference>
<proteinExistence type="predicted"/>
<feature type="chain" id="PRO_5040141617" evidence="2">
    <location>
        <begin position="17"/>
        <end position="125"/>
    </location>
</feature>
<keyword evidence="1 2" id="KW-0732">Signal</keyword>
<evidence type="ECO:0000256" key="2">
    <source>
        <dbReference type="SAM" id="SignalP"/>
    </source>
</evidence>
<protein>
    <submittedName>
        <fullName evidence="3">Uncharacterized protein</fullName>
    </submittedName>
</protein>
<dbReference type="PANTHER" id="PTHR35185:SF1">
    <property type="entry name" value="UPF0619 GPI-ANCHORED MEMBRANE PROTEIN C1322.10"/>
    <property type="match status" value="1"/>
</dbReference>
<reference evidence="3" key="1">
    <citation type="submission" date="2020-11" db="EMBL/GenBank/DDBJ databases">
        <authorList>
            <consortium name="DOE Joint Genome Institute"/>
            <person name="Ahrendt S."/>
            <person name="Riley R."/>
            <person name="Andreopoulos W."/>
            <person name="Labutti K."/>
            <person name="Pangilinan J."/>
            <person name="Ruiz-Duenas F.J."/>
            <person name="Barrasa J.M."/>
            <person name="Sanchez-Garcia M."/>
            <person name="Camarero S."/>
            <person name="Miyauchi S."/>
            <person name="Serrano A."/>
            <person name="Linde D."/>
            <person name="Babiker R."/>
            <person name="Drula E."/>
            <person name="Ayuso-Fernandez I."/>
            <person name="Pacheco R."/>
            <person name="Padilla G."/>
            <person name="Ferreira P."/>
            <person name="Barriuso J."/>
            <person name="Kellner H."/>
            <person name="Castanera R."/>
            <person name="Alfaro M."/>
            <person name="Ramirez L."/>
            <person name="Pisabarro A.G."/>
            <person name="Kuo A."/>
            <person name="Tritt A."/>
            <person name="Lipzen A."/>
            <person name="He G."/>
            <person name="Yan M."/>
            <person name="Ng V."/>
            <person name="Cullen D."/>
            <person name="Martin F."/>
            <person name="Rosso M.-N."/>
            <person name="Henrissat B."/>
            <person name="Hibbett D."/>
            <person name="Martinez A.T."/>
            <person name="Grigoriev I.V."/>
        </authorList>
    </citation>
    <scope>NUCLEOTIDE SEQUENCE</scope>
    <source>
        <strain evidence="3">CIRM-BRFM 674</strain>
    </source>
</reference>
<name>A0A9P5YQM4_9AGAR</name>
<dbReference type="OrthoDB" id="5316007at2759"/>
<dbReference type="PANTHER" id="PTHR35185">
    <property type="entry name" value="SERINE/THREONINE-RICH PROTEIN ADG2-RELATED"/>
    <property type="match status" value="1"/>
</dbReference>
<evidence type="ECO:0000256" key="1">
    <source>
        <dbReference type="ARBA" id="ARBA00022729"/>
    </source>
</evidence>
<evidence type="ECO:0000313" key="4">
    <source>
        <dbReference type="Proteomes" id="UP000807469"/>
    </source>
</evidence>
<gene>
    <name evidence="3" type="ORF">BDN70DRAFT_817933</name>
</gene>
<organism evidence="3 4">
    <name type="scientific">Pholiota conissans</name>
    <dbReference type="NCBI Taxonomy" id="109636"/>
    <lineage>
        <taxon>Eukaryota</taxon>
        <taxon>Fungi</taxon>
        <taxon>Dikarya</taxon>
        <taxon>Basidiomycota</taxon>
        <taxon>Agaricomycotina</taxon>
        <taxon>Agaricomycetes</taxon>
        <taxon>Agaricomycetidae</taxon>
        <taxon>Agaricales</taxon>
        <taxon>Agaricineae</taxon>
        <taxon>Strophariaceae</taxon>
        <taxon>Pholiota</taxon>
    </lineage>
</organism>
<feature type="signal peptide" evidence="2">
    <location>
        <begin position="1"/>
        <end position="16"/>
    </location>
</feature>
<keyword evidence="4" id="KW-1185">Reference proteome</keyword>
<accession>A0A9P5YQM4</accession>
<dbReference type="Proteomes" id="UP000807469">
    <property type="component" value="Unassembled WGS sequence"/>
</dbReference>
<dbReference type="EMBL" id="MU155483">
    <property type="protein sequence ID" value="KAF9472950.1"/>
    <property type="molecule type" value="Genomic_DNA"/>
</dbReference>
<sequence length="125" mass="13277">MRFAACLLAFASSALAYSVSTPNSVEGWSNVGSQPLVWQRVDTDRKNFTALLVNQVRFDPQILAALVDGTLGTTKLNPPSGGWPTGAGFRVNLVQDDTDLNAILAQSQIFNISAPTTTTTTSTGM</sequence>
<comment type="caution">
    <text evidence="3">The sequence shown here is derived from an EMBL/GenBank/DDBJ whole genome shotgun (WGS) entry which is preliminary data.</text>
</comment>